<protein>
    <submittedName>
        <fullName evidence="3">TatD family hydrolase</fullName>
    </submittedName>
</protein>
<dbReference type="InterPro" id="IPR018228">
    <property type="entry name" value="DNase_TatD-rel_CS"/>
</dbReference>
<dbReference type="PIRSF" id="PIRSF005902">
    <property type="entry name" value="DNase_TatD"/>
    <property type="match status" value="1"/>
</dbReference>
<accession>A0ABY8CEV2</accession>
<comment type="similarity">
    <text evidence="1">Belongs to the metallo-dependent hydrolases superfamily. TatD-type hydrolase family.</text>
</comment>
<dbReference type="PANTHER" id="PTHR46124">
    <property type="entry name" value="D-AMINOACYL-TRNA DEACYLASE"/>
    <property type="match status" value="1"/>
</dbReference>
<sequence>MFDTHCHLDKLFDHFQSNNLKINFTSSSIPQILKDSSHYYLSVSTSVSDWQAVLDISSRFEQVYAALGLHPWFVTTDSLTTIDQLHNLLSSNQVHAIGEIGLDFSYEYKNNAQNQLEAFSKQLTIARKSDLPVSMHLVKSHNEALHELKKIPVNGVVHGLGTSVEMAQHYVDLGLKIGVNGVVVRENAARYQQLVKYFGLEHIVLETDYPNVKLPGLITSQLEDINIVANTVASLLNTSIEDVIMSTDHNAKQIFNPG</sequence>
<evidence type="ECO:0000313" key="3">
    <source>
        <dbReference type="EMBL" id="WEJ63031.1"/>
    </source>
</evidence>
<proteinExistence type="inferred from homology"/>
<dbReference type="Pfam" id="PF01026">
    <property type="entry name" value="TatD_DNase"/>
    <property type="match status" value="1"/>
</dbReference>
<dbReference type="PROSITE" id="PS01137">
    <property type="entry name" value="TATD_1"/>
    <property type="match status" value="1"/>
</dbReference>
<evidence type="ECO:0000256" key="2">
    <source>
        <dbReference type="ARBA" id="ARBA00022801"/>
    </source>
</evidence>
<organism evidence="3 4">
    <name type="scientific">Thiomicrorhabdus lithotrophica</name>
    <dbReference type="NCBI Taxonomy" id="2949997"/>
    <lineage>
        <taxon>Bacteria</taxon>
        <taxon>Pseudomonadati</taxon>
        <taxon>Pseudomonadota</taxon>
        <taxon>Gammaproteobacteria</taxon>
        <taxon>Thiotrichales</taxon>
        <taxon>Piscirickettsiaceae</taxon>
        <taxon>Thiomicrorhabdus</taxon>
    </lineage>
</organism>
<evidence type="ECO:0000256" key="1">
    <source>
        <dbReference type="ARBA" id="ARBA00009275"/>
    </source>
</evidence>
<dbReference type="SUPFAM" id="SSF51556">
    <property type="entry name" value="Metallo-dependent hydrolases"/>
    <property type="match status" value="1"/>
</dbReference>
<keyword evidence="4" id="KW-1185">Reference proteome</keyword>
<dbReference type="Gene3D" id="3.20.20.140">
    <property type="entry name" value="Metal-dependent hydrolases"/>
    <property type="match status" value="1"/>
</dbReference>
<dbReference type="Proteomes" id="UP001222275">
    <property type="component" value="Chromosome"/>
</dbReference>
<gene>
    <name evidence="3" type="ORF">NR989_01935</name>
</gene>
<reference evidence="3 4" key="1">
    <citation type="submission" date="2022-06" db="EMBL/GenBank/DDBJ databases">
        <title>Thiomicrohabdus sp. nov, an obligately chemolithoautotrophic, sulfur-oxidizing bacterium isolated from beach of Guanyin Mountain. Amoy.</title>
        <authorList>
            <person name="Zhu H."/>
        </authorList>
    </citation>
    <scope>NUCLEOTIDE SEQUENCE [LARGE SCALE GENOMIC DNA]</scope>
    <source>
        <strain evidence="3 4">XGS-01</strain>
    </source>
</reference>
<dbReference type="InterPro" id="IPR032466">
    <property type="entry name" value="Metal_Hydrolase"/>
</dbReference>
<dbReference type="EMBL" id="CP102381">
    <property type="protein sequence ID" value="WEJ63031.1"/>
    <property type="molecule type" value="Genomic_DNA"/>
</dbReference>
<dbReference type="PANTHER" id="PTHR46124:SF2">
    <property type="entry name" value="D-AMINOACYL-TRNA DEACYLASE"/>
    <property type="match status" value="1"/>
</dbReference>
<dbReference type="GO" id="GO:0016787">
    <property type="term" value="F:hydrolase activity"/>
    <property type="evidence" value="ECO:0007669"/>
    <property type="project" value="UniProtKB-KW"/>
</dbReference>
<dbReference type="RefSeq" id="WP_275595284.1">
    <property type="nucleotide sequence ID" value="NZ_CP102381.1"/>
</dbReference>
<name>A0ABY8CEV2_9GAMM</name>
<dbReference type="InterPro" id="IPR001130">
    <property type="entry name" value="TatD-like"/>
</dbReference>
<keyword evidence="2 3" id="KW-0378">Hydrolase</keyword>
<dbReference type="CDD" id="cd01310">
    <property type="entry name" value="TatD_DNAse"/>
    <property type="match status" value="1"/>
</dbReference>
<evidence type="ECO:0000313" key="4">
    <source>
        <dbReference type="Proteomes" id="UP001222275"/>
    </source>
</evidence>